<feature type="signal peptide" evidence="1">
    <location>
        <begin position="1"/>
        <end position="21"/>
    </location>
</feature>
<organism evidence="2 3">
    <name type="scientific">Filimonas zeae</name>
    <dbReference type="NCBI Taxonomy" id="1737353"/>
    <lineage>
        <taxon>Bacteria</taxon>
        <taxon>Pseudomonadati</taxon>
        <taxon>Bacteroidota</taxon>
        <taxon>Chitinophagia</taxon>
        <taxon>Chitinophagales</taxon>
        <taxon>Chitinophagaceae</taxon>
        <taxon>Filimonas</taxon>
    </lineage>
</organism>
<reference evidence="2" key="1">
    <citation type="journal article" date="2014" name="Int. J. Syst. Evol. Microbiol.">
        <title>Complete genome sequence of Corynebacterium casei LMG S-19264T (=DSM 44701T), isolated from a smear-ripened cheese.</title>
        <authorList>
            <consortium name="US DOE Joint Genome Institute (JGI-PGF)"/>
            <person name="Walter F."/>
            <person name="Albersmeier A."/>
            <person name="Kalinowski J."/>
            <person name="Ruckert C."/>
        </authorList>
    </citation>
    <scope>NUCLEOTIDE SEQUENCE</scope>
    <source>
        <strain evidence="2">CGMCC 1.15290</strain>
    </source>
</reference>
<sequence>MKSTLFILIPFFIISCNNSSADAVHQKTPDSATAIAGKPGSSAETTVETIITDFNNDGVKDSLALQSPPVAGDPGQFSRIRLRISGLPEQSFTCADVWDYIDSSFTQPNAVASKRIYAYKHHQYTYLLLFGFLYGSGRDNFDIIRIGNGQIKKIFSQAIQEAIALQPMGSDGKLCFIGRPIAETDQDTPDSTSGATSTQSSYIVYELSDTSKIDILLTTAYNLSH</sequence>
<evidence type="ECO:0008006" key="4">
    <source>
        <dbReference type="Google" id="ProtNLM"/>
    </source>
</evidence>
<protein>
    <recommendedName>
        <fullName evidence="4">Lipoprotein</fullName>
    </recommendedName>
</protein>
<dbReference type="Proteomes" id="UP000627292">
    <property type="component" value="Unassembled WGS sequence"/>
</dbReference>
<dbReference type="EMBL" id="BMIB01000003">
    <property type="protein sequence ID" value="GGH69600.1"/>
    <property type="molecule type" value="Genomic_DNA"/>
</dbReference>
<feature type="chain" id="PRO_5037117157" description="Lipoprotein" evidence="1">
    <location>
        <begin position="22"/>
        <end position="225"/>
    </location>
</feature>
<keyword evidence="1" id="KW-0732">Signal</keyword>
<name>A0A917MYB2_9BACT</name>
<dbReference type="AlphaFoldDB" id="A0A917MYB2"/>
<keyword evidence="3" id="KW-1185">Reference proteome</keyword>
<dbReference type="RefSeq" id="WP_188953079.1">
    <property type="nucleotide sequence ID" value="NZ_BMIB01000003.1"/>
</dbReference>
<reference evidence="2" key="2">
    <citation type="submission" date="2020-09" db="EMBL/GenBank/DDBJ databases">
        <authorList>
            <person name="Sun Q."/>
            <person name="Zhou Y."/>
        </authorList>
    </citation>
    <scope>NUCLEOTIDE SEQUENCE</scope>
    <source>
        <strain evidence="2">CGMCC 1.15290</strain>
    </source>
</reference>
<evidence type="ECO:0000313" key="2">
    <source>
        <dbReference type="EMBL" id="GGH69600.1"/>
    </source>
</evidence>
<dbReference type="PROSITE" id="PS51257">
    <property type="entry name" value="PROKAR_LIPOPROTEIN"/>
    <property type="match status" value="1"/>
</dbReference>
<accession>A0A917MYB2</accession>
<gene>
    <name evidence="2" type="ORF">GCM10011379_27080</name>
</gene>
<evidence type="ECO:0000256" key="1">
    <source>
        <dbReference type="SAM" id="SignalP"/>
    </source>
</evidence>
<proteinExistence type="predicted"/>
<evidence type="ECO:0000313" key="3">
    <source>
        <dbReference type="Proteomes" id="UP000627292"/>
    </source>
</evidence>
<comment type="caution">
    <text evidence="2">The sequence shown here is derived from an EMBL/GenBank/DDBJ whole genome shotgun (WGS) entry which is preliminary data.</text>
</comment>